<keyword evidence="2" id="KW-1185">Reference proteome</keyword>
<dbReference type="EMBL" id="JAIWYP010000004">
    <property type="protein sequence ID" value="KAH3837617.1"/>
    <property type="molecule type" value="Genomic_DNA"/>
</dbReference>
<accession>A0A9D4QPD2</accession>
<dbReference type="Proteomes" id="UP000828390">
    <property type="component" value="Unassembled WGS sequence"/>
</dbReference>
<reference evidence="1" key="1">
    <citation type="journal article" date="2019" name="bioRxiv">
        <title>The Genome of the Zebra Mussel, Dreissena polymorpha: A Resource for Invasive Species Research.</title>
        <authorList>
            <person name="McCartney M.A."/>
            <person name="Auch B."/>
            <person name="Kono T."/>
            <person name="Mallez S."/>
            <person name="Zhang Y."/>
            <person name="Obille A."/>
            <person name="Becker A."/>
            <person name="Abrahante J.E."/>
            <person name="Garbe J."/>
            <person name="Badalamenti J.P."/>
            <person name="Herman A."/>
            <person name="Mangelson H."/>
            <person name="Liachko I."/>
            <person name="Sullivan S."/>
            <person name="Sone E.D."/>
            <person name="Koren S."/>
            <person name="Silverstein K.A.T."/>
            <person name="Beckman K.B."/>
            <person name="Gohl D.M."/>
        </authorList>
    </citation>
    <scope>NUCLEOTIDE SEQUENCE</scope>
    <source>
        <strain evidence="1">Duluth1</strain>
        <tissue evidence="1">Whole animal</tissue>
    </source>
</reference>
<evidence type="ECO:0000313" key="1">
    <source>
        <dbReference type="EMBL" id="KAH3837617.1"/>
    </source>
</evidence>
<dbReference type="AlphaFoldDB" id="A0A9D4QPD2"/>
<organism evidence="1 2">
    <name type="scientific">Dreissena polymorpha</name>
    <name type="common">Zebra mussel</name>
    <name type="synonym">Mytilus polymorpha</name>
    <dbReference type="NCBI Taxonomy" id="45954"/>
    <lineage>
        <taxon>Eukaryota</taxon>
        <taxon>Metazoa</taxon>
        <taxon>Spiralia</taxon>
        <taxon>Lophotrochozoa</taxon>
        <taxon>Mollusca</taxon>
        <taxon>Bivalvia</taxon>
        <taxon>Autobranchia</taxon>
        <taxon>Heteroconchia</taxon>
        <taxon>Euheterodonta</taxon>
        <taxon>Imparidentia</taxon>
        <taxon>Neoheterodontei</taxon>
        <taxon>Myida</taxon>
        <taxon>Dreissenoidea</taxon>
        <taxon>Dreissenidae</taxon>
        <taxon>Dreissena</taxon>
    </lineage>
</organism>
<evidence type="ECO:0000313" key="2">
    <source>
        <dbReference type="Proteomes" id="UP000828390"/>
    </source>
</evidence>
<sequence>MVKMLVEGSDLHRITTTRSAKVQKSLVTLWDKYEAKQCTTSEFLAKVGHVNGVVVE</sequence>
<name>A0A9D4QPD2_DREPO</name>
<comment type="caution">
    <text evidence="1">The sequence shown here is derived from an EMBL/GenBank/DDBJ whole genome shotgun (WGS) entry which is preliminary data.</text>
</comment>
<proteinExistence type="predicted"/>
<gene>
    <name evidence="1" type="ORF">DPMN_111014</name>
</gene>
<protein>
    <submittedName>
        <fullName evidence="1">Uncharacterized protein</fullName>
    </submittedName>
</protein>
<reference evidence="1" key="2">
    <citation type="submission" date="2020-11" db="EMBL/GenBank/DDBJ databases">
        <authorList>
            <person name="McCartney M.A."/>
            <person name="Auch B."/>
            <person name="Kono T."/>
            <person name="Mallez S."/>
            <person name="Becker A."/>
            <person name="Gohl D.M."/>
            <person name="Silverstein K.A.T."/>
            <person name="Koren S."/>
            <person name="Bechman K.B."/>
            <person name="Herman A."/>
            <person name="Abrahante J.E."/>
            <person name="Garbe J."/>
        </authorList>
    </citation>
    <scope>NUCLEOTIDE SEQUENCE</scope>
    <source>
        <strain evidence="1">Duluth1</strain>
        <tissue evidence="1">Whole animal</tissue>
    </source>
</reference>